<dbReference type="SUPFAM" id="SSF53474">
    <property type="entry name" value="alpha/beta-Hydrolases"/>
    <property type="match status" value="1"/>
</dbReference>
<evidence type="ECO:0000313" key="1">
    <source>
        <dbReference type="EMBL" id="KKS25035.1"/>
    </source>
</evidence>
<sequence>MKTIFYPGLGETRKNYQSLSKHLIIADINWNTIKATSSKGCDTVVSFSLGAVFSLDAALKRKLRKLILCSPTPFESLGTHKAEQVIFIIGEKEKFLQKVFKPLCKKNVKMIIVPKGNHGITKSYEKILLQNI</sequence>
<organism evidence="1 2">
    <name type="scientific">Candidatus Yanofskybacteria bacterium GW2011_GWC2_41_9</name>
    <dbReference type="NCBI Taxonomy" id="1619029"/>
    <lineage>
        <taxon>Bacteria</taxon>
        <taxon>Candidatus Yanofskyibacteriota</taxon>
    </lineage>
</organism>
<dbReference type="Proteomes" id="UP000033859">
    <property type="component" value="Unassembled WGS sequence"/>
</dbReference>
<dbReference type="AlphaFoldDB" id="A0A0G0XJD2"/>
<name>A0A0G0XJD2_9BACT</name>
<proteinExistence type="predicted"/>
<comment type="caution">
    <text evidence="1">The sequence shown here is derived from an EMBL/GenBank/DDBJ whole genome shotgun (WGS) entry which is preliminary data.</text>
</comment>
<gene>
    <name evidence="1" type="ORF">UU84_C0049G0012</name>
</gene>
<accession>A0A0G0XJD2</accession>
<evidence type="ECO:0000313" key="2">
    <source>
        <dbReference type="Proteomes" id="UP000033859"/>
    </source>
</evidence>
<dbReference type="EMBL" id="LCCE01000049">
    <property type="protein sequence ID" value="KKS25035.1"/>
    <property type="molecule type" value="Genomic_DNA"/>
</dbReference>
<dbReference type="Gene3D" id="3.40.50.1820">
    <property type="entry name" value="alpha/beta hydrolase"/>
    <property type="match status" value="1"/>
</dbReference>
<evidence type="ECO:0008006" key="3">
    <source>
        <dbReference type="Google" id="ProtNLM"/>
    </source>
</evidence>
<protein>
    <recommendedName>
        <fullName evidence="3">Alpha/beta hydrolase</fullName>
    </recommendedName>
</protein>
<dbReference type="InterPro" id="IPR029058">
    <property type="entry name" value="AB_hydrolase_fold"/>
</dbReference>
<reference evidence="1 2" key="1">
    <citation type="journal article" date="2015" name="Nature">
        <title>rRNA introns, odd ribosomes, and small enigmatic genomes across a large radiation of phyla.</title>
        <authorList>
            <person name="Brown C.T."/>
            <person name="Hug L.A."/>
            <person name="Thomas B.C."/>
            <person name="Sharon I."/>
            <person name="Castelle C.J."/>
            <person name="Singh A."/>
            <person name="Wilkins M.J."/>
            <person name="Williams K.H."/>
            <person name="Banfield J.F."/>
        </authorList>
    </citation>
    <scope>NUCLEOTIDE SEQUENCE [LARGE SCALE GENOMIC DNA]</scope>
</reference>